<accession>A0AAV5RYD1</accession>
<reference evidence="2 3" key="1">
    <citation type="journal article" date="2023" name="Elife">
        <title>Identification of key yeast species and microbe-microbe interactions impacting larval growth of Drosophila in the wild.</title>
        <authorList>
            <person name="Mure A."/>
            <person name="Sugiura Y."/>
            <person name="Maeda R."/>
            <person name="Honda K."/>
            <person name="Sakurai N."/>
            <person name="Takahashi Y."/>
            <person name="Watada M."/>
            <person name="Katoh T."/>
            <person name="Gotoh A."/>
            <person name="Gotoh Y."/>
            <person name="Taniguchi I."/>
            <person name="Nakamura K."/>
            <person name="Hayashi T."/>
            <person name="Katayama T."/>
            <person name="Uemura T."/>
            <person name="Hattori Y."/>
        </authorList>
    </citation>
    <scope>NUCLEOTIDE SEQUENCE [LARGE SCALE GENOMIC DNA]</scope>
    <source>
        <strain evidence="2 3">KH-74</strain>
    </source>
</reference>
<dbReference type="EMBL" id="BTGD01000010">
    <property type="protein sequence ID" value="GMM56609.1"/>
    <property type="molecule type" value="Genomic_DNA"/>
</dbReference>
<protein>
    <submittedName>
        <fullName evidence="2">Vac17 protein</fullName>
    </submittedName>
</protein>
<feature type="compositionally biased region" description="Polar residues" evidence="1">
    <location>
        <begin position="117"/>
        <end position="134"/>
    </location>
</feature>
<evidence type="ECO:0000313" key="2">
    <source>
        <dbReference type="EMBL" id="GMM56609.1"/>
    </source>
</evidence>
<feature type="region of interest" description="Disordered" evidence="1">
    <location>
        <begin position="412"/>
        <end position="446"/>
    </location>
</feature>
<evidence type="ECO:0000313" key="3">
    <source>
        <dbReference type="Proteomes" id="UP001377567"/>
    </source>
</evidence>
<name>A0AAV5RYD1_MAUHU</name>
<proteinExistence type="predicted"/>
<dbReference type="Pfam" id="PF17321">
    <property type="entry name" value="Vac17"/>
    <property type="match status" value="1"/>
</dbReference>
<dbReference type="GO" id="GO:0043495">
    <property type="term" value="F:protein-membrane adaptor activity"/>
    <property type="evidence" value="ECO:0007669"/>
    <property type="project" value="InterPro"/>
</dbReference>
<dbReference type="InterPro" id="IPR035293">
    <property type="entry name" value="Vac17"/>
</dbReference>
<evidence type="ECO:0000256" key="1">
    <source>
        <dbReference type="SAM" id="MobiDB-lite"/>
    </source>
</evidence>
<dbReference type="Proteomes" id="UP001377567">
    <property type="component" value="Unassembled WGS sequence"/>
</dbReference>
<comment type="caution">
    <text evidence="2">The sequence shown here is derived from an EMBL/GenBank/DDBJ whole genome shotgun (WGS) entry which is preliminary data.</text>
</comment>
<keyword evidence="3" id="KW-1185">Reference proteome</keyword>
<feature type="compositionally biased region" description="Polar residues" evidence="1">
    <location>
        <begin position="218"/>
        <end position="233"/>
    </location>
</feature>
<feature type="region of interest" description="Disordered" evidence="1">
    <location>
        <begin position="208"/>
        <end position="258"/>
    </location>
</feature>
<organism evidence="2 3">
    <name type="scientific">Maudiozyma humilis</name>
    <name type="common">Sour dough yeast</name>
    <name type="synonym">Kazachstania humilis</name>
    <dbReference type="NCBI Taxonomy" id="51915"/>
    <lineage>
        <taxon>Eukaryota</taxon>
        <taxon>Fungi</taxon>
        <taxon>Dikarya</taxon>
        <taxon>Ascomycota</taxon>
        <taxon>Saccharomycotina</taxon>
        <taxon>Saccharomycetes</taxon>
        <taxon>Saccharomycetales</taxon>
        <taxon>Saccharomycetaceae</taxon>
        <taxon>Maudiozyma</taxon>
    </lineage>
</organism>
<gene>
    <name evidence="2" type="ORF">DAKH74_032250</name>
</gene>
<dbReference type="AlphaFoldDB" id="A0AAV5RYD1"/>
<feature type="region of interest" description="Disordered" evidence="1">
    <location>
        <begin position="276"/>
        <end position="299"/>
    </location>
</feature>
<feature type="region of interest" description="Disordered" evidence="1">
    <location>
        <begin position="117"/>
        <end position="139"/>
    </location>
</feature>
<dbReference type="GO" id="GO:0000011">
    <property type="term" value="P:vacuole inheritance"/>
    <property type="evidence" value="ECO:0007669"/>
    <property type="project" value="InterPro"/>
</dbReference>
<sequence length="567" mass="62789">MSSLADIADKLLIRSQESILQLDLWIKQRERAAELRGEVWSEQESDLGTLYVAQLNSLHIRSKYIRDKLLESGNTGPAGSLGSLGPIGNPEEYIKQLVFEYRDITVKLNETILANKHANSNHTSPSSQTTGSSHDSFEPKPLKIYSRQRDSLLLFAEGCASGDAGDSPTKKRSSGAFNTNVGVIPPLMESFALPKDTFRTLAMYKSLPSSPMKKRNTTTHTSVAGTGRDSQPASPVRPLRSAKSYGDNLNGSNRQRKHSAEYDQVFKQKNRLSLSLVPDDESSGFREDSAEPTSTNITAQEMYDESDQDTIMQYTNSPVCNNKVQFEPLRRYNSHESILSTRNSMLLERKSKPLRFSPFMGSGYQFHGATAGSVQVNNSPIFADSVTTNVIAQPQPARKMRSTDLLHSVMKGMAPAPQPSAQTNVHAKPIPAPAPAPKSKSKPKSKQSFFDSWNVFNKYPMTLTSETGRSEYQDIMHGICNGRNIQTFRKQVSPDTIVISTVISTKPKGMVPNATTTDKFSKSYDSHWNGDCENLIPTDDYGKPHLASHKTVQFSDLQEALDTELLL</sequence>